<name>A0A1F4V491_UNCKA</name>
<accession>A0A1F4V491</accession>
<protein>
    <submittedName>
        <fullName evidence="2">Uncharacterized protein</fullName>
    </submittedName>
</protein>
<evidence type="ECO:0000313" key="2">
    <source>
        <dbReference type="EMBL" id="OGC52027.1"/>
    </source>
</evidence>
<reference evidence="2 3" key="1">
    <citation type="journal article" date="2016" name="Nat. Commun.">
        <title>Thousands of microbial genomes shed light on interconnected biogeochemical processes in an aquifer system.</title>
        <authorList>
            <person name="Anantharaman K."/>
            <person name="Brown C.T."/>
            <person name="Hug L.A."/>
            <person name="Sharon I."/>
            <person name="Castelle C.J."/>
            <person name="Probst A.J."/>
            <person name="Thomas B.C."/>
            <person name="Singh A."/>
            <person name="Wilkins M.J."/>
            <person name="Karaoz U."/>
            <person name="Brodie E.L."/>
            <person name="Williams K.H."/>
            <person name="Hubbard S.S."/>
            <person name="Banfield J.F."/>
        </authorList>
    </citation>
    <scope>NUCLEOTIDE SEQUENCE [LARGE SCALE GENOMIC DNA]</scope>
</reference>
<feature type="compositionally biased region" description="Basic and acidic residues" evidence="1">
    <location>
        <begin position="61"/>
        <end position="108"/>
    </location>
</feature>
<sequence length="124" mass="14314">MNQFQPECIGVAGVDRREEDTFNKTDGFTDGTPGKNVCYWKPFGKRSGEDDQSDALSGGKGSEEEQINRKSREAAELRGKAMQAREDDDSDRAIKLEQVARKLNRDVEDWQEEKERKKKSWWQQ</sequence>
<comment type="caution">
    <text evidence="2">The sequence shown here is derived from an EMBL/GenBank/DDBJ whole genome shotgun (WGS) entry which is preliminary data.</text>
</comment>
<feature type="compositionally biased region" description="Basic and acidic residues" evidence="1">
    <location>
        <begin position="14"/>
        <end position="23"/>
    </location>
</feature>
<dbReference type="STRING" id="1802624.A2982_00255"/>
<evidence type="ECO:0000313" key="3">
    <source>
        <dbReference type="Proteomes" id="UP000178771"/>
    </source>
</evidence>
<dbReference type="AlphaFoldDB" id="A0A1F4V491"/>
<gene>
    <name evidence="2" type="ORF">A2982_00255</name>
</gene>
<feature type="region of interest" description="Disordered" evidence="1">
    <location>
        <begin position="1"/>
        <end position="124"/>
    </location>
</feature>
<proteinExistence type="predicted"/>
<dbReference type="Proteomes" id="UP000178771">
    <property type="component" value="Unassembled WGS sequence"/>
</dbReference>
<evidence type="ECO:0000256" key="1">
    <source>
        <dbReference type="SAM" id="MobiDB-lite"/>
    </source>
</evidence>
<organism evidence="2 3">
    <name type="scientific">candidate division WWE3 bacterium RIFCSPLOWO2_01_FULL_39_13</name>
    <dbReference type="NCBI Taxonomy" id="1802624"/>
    <lineage>
        <taxon>Bacteria</taxon>
        <taxon>Katanobacteria</taxon>
    </lineage>
</organism>
<dbReference type="EMBL" id="MEVH01000007">
    <property type="protein sequence ID" value="OGC52027.1"/>
    <property type="molecule type" value="Genomic_DNA"/>
</dbReference>